<dbReference type="Gene3D" id="1.10.3720.10">
    <property type="entry name" value="MetI-like"/>
    <property type="match status" value="1"/>
</dbReference>
<dbReference type="InterPro" id="IPR003593">
    <property type="entry name" value="AAA+_ATPase"/>
</dbReference>
<dbReference type="PANTHER" id="PTHR43297">
    <property type="entry name" value="OLIGOPEPTIDE TRANSPORT ATP-BINDING PROTEIN APPD"/>
    <property type="match status" value="1"/>
</dbReference>
<dbReference type="InterPro" id="IPR025966">
    <property type="entry name" value="OppC_N"/>
</dbReference>
<proteinExistence type="inferred from homology"/>
<feature type="compositionally biased region" description="Basic and acidic residues" evidence="12">
    <location>
        <begin position="312"/>
        <end position="342"/>
    </location>
</feature>
<dbReference type="EMBL" id="JAKEIP010000004">
    <property type="protein sequence ID" value="MCF1592292.1"/>
    <property type="molecule type" value="Genomic_DNA"/>
</dbReference>
<feature type="transmembrane region" description="Helical" evidence="11">
    <location>
        <begin position="134"/>
        <end position="153"/>
    </location>
</feature>
<dbReference type="InterPro" id="IPR013563">
    <property type="entry name" value="Oligopep_ABC_C"/>
</dbReference>
<name>A0A9X1PRQ5_STRM4</name>
<keyword evidence="10 11" id="KW-0472">Membrane</keyword>
<comment type="similarity">
    <text evidence="11">Belongs to the binding-protein-dependent transport system permease family.</text>
</comment>
<keyword evidence="16" id="KW-1185">Reference proteome</keyword>
<comment type="caution">
    <text evidence="15">The sequence shown here is derived from an EMBL/GenBank/DDBJ whole genome shotgun (WGS) entry which is preliminary data.</text>
</comment>
<keyword evidence="8" id="KW-0067">ATP-binding</keyword>
<evidence type="ECO:0000259" key="14">
    <source>
        <dbReference type="PROSITE" id="PS50928"/>
    </source>
</evidence>
<gene>
    <name evidence="15" type="ORF">L0P92_01725</name>
</gene>
<dbReference type="CDD" id="cd06261">
    <property type="entry name" value="TM_PBP2"/>
    <property type="match status" value="1"/>
</dbReference>
<dbReference type="InterPro" id="IPR035906">
    <property type="entry name" value="MetI-like_sf"/>
</dbReference>
<evidence type="ECO:0000256" key="11">
    <source>
        <dbReference type="RuleBase" id="RU363032"/>
    </source>
</evidence>
<feature type="domain" description="ABC transporter" evidence="13">
    <location>
        <begin position="348"/>
        <end position="598"/>
    </location>
</feature>
<dbReference type="PANTHER" id="PTHR43297:SF2">
    <property type="entry name" value="DIPEPTIDE TRANSPORT ATP-BINDING PROTEIN DPPD"/>
    <property type="match status" value="1"/>
</dbReference>
<dbReference type="Gene3D" id="3.40.50.300">
    <property type="entry name" value="P-loop containing nucleotide triphosphate hydrolases"/>
    <property type="match status" value="1"/>
</dbReference>
<keyword evidence="6 11" id="KW-0812">Transmembrane</keyword>
<dbReference type="AlphaFoldDB" id="A0A9X1PRQ5"/>
<dbReference type="PROSITE" id="PS00211">
    <property type="entry name" value="ABC_TRANSPORTER_1"/>
    <property type="match status" value="1"/>
</dbReference>
<dbReference type="GO" id="GO:0016887">
    <property type="term" value="F:ATP hydrolysis activity"/>
    <property type="evidence" value="ECO:0007669"/>
    <property type="project" value="InterPro"/>
</dbReference>
<evidence type="ECO:0000256" key="9">
    <source>
        <dbReference type="ARBA" id="ARBA00022989"/>
    </source>
</evidence>
<dbReference type="FunFam" id="3.40.50.300:FF:000016">
    <property type="entry name" value="Oligopeptide ABC transporter ATP-binding component"/>
    <property type="match status" value="1"/>
</dbReference>
<dbReference type="GO" id="GO:0005524">
    <property type="term" value="F:ATP binding"/>
    <property type="evidence" value="ECO:0007669"/>
    <property type="project" value="UniProtKB-KW"/>
</dbReference>
<keyword evidence="5" id="KW-1003">Cell membrane</keyword>
<dbReference type="Pfam" id="PF12911">
    <property type="entry name" value="OppC_N"/>
    <property type="match status" value="1"/>
</dbReference>
<evidence type="ECO:0000259" key="13">
    <source>
        <dbReference type="PROSITE" id="PS50893"/>
    </source>
</evidence>
<protein>
    <submittedName>
        <fullName evidence="15">Dipeptide/oligopeptide/nickel ABC transporter permease/ATP-binding protein</fullName>
    </submittedName>
</protein>
<dbReference type="InterPro" id="IPR050388">
    <property type="entry name" value="ABC_Ni/Peptide_Import"/>
</dbReference>
<organism evidence="15 16">
    <name type="scientific">Streptomyces muensis</name>
    <dbReference type="NCBI Taxonomy" id="1077944"/>
    <lineage>
        <taxon>Bacteria</taxon>
        <taxon>Bacillati</taxon>
        <taxon>Actinomycetota</taxon>
        <taxon>Actinomycetes</taxon>
        <taxon>Kitasatosporales</taxon>
        <taxon>Streptomycetaceae</taxon>
        <taxon>Streptomyces</taxon>
    </lineage>
</organism>
<comment type="subcellular location">
    <subcellularLocation>
        <location evidence="11">Cell membrane</location>
        <topology evidence="11">Multi-pass membrane protein</topology>
    </subcellularLocation>
    <subcellularLocation>
        <location evidence="2">Cell membrane</location>
        <topology evidence="2">Peripheral membrane protein</topology>
    </subcellularLocation>
    <subcellularLocation>
        <location evidence="1">Membrane</location>
        <topology evidence="1">Multi-pass membrane protein</topology>
    </subcellularLocation>
</comment>
<dbReference type="InterPro" id="IPR027417">
    <property type="entry name" value="P-loop_NTPase"/>
</dbReference>
<keyword evidence="9 11" id="KW-1133">Transmembrane helix</keyword>
<evidence type="ECO:0000256" key="5">
    <source>
        <dbReference type="ARBA" id="ARBA00022475"/>
    </source>
</evidence>
<dbReference type="CDD" id="cd03257">
    <property type="entry name" value="ABC_NikE_OppD_transporters"/>
    <property type="match status" value="1"/>
</dbReference>
<dbReference type="GO" id="GO:0055085">
    <property type="term" value="P:transmembrane transport"/>
    <property type="evidence" value="ECO:0007669"/>
    <property type="project" value="InterPro"/>
</dbReference>
<dbReference type="PROSITE" id="PS50893">
    <property type="entry name" value="ABC_TRANSPORTER_2"/>
    <property type="match status" value="1"/>
</dbReference>
<dbReference type="Pfam" id="PF00528">
    <property type="entry name" value="BPD_transp_1"/>
    <property type="match status" value="1"/>
</dbReference>
<feature type="transmembrane region" description="Helical" evidence="11">
    <location>
        <begin position="159"/>
        <end position="176"/>
    </location>
</feature>
<sequence length="673" mass="70182">MTPSASPATAPTAAERPAPSVPGVGRRLLRRPAAVTAIVFLAAVIAAVLLAPVIAPYDPLAQDLQNILAPPSAAHPLGTDTLGRDVLSRLLFGGRSTLTGAAEALVVLLLIGVPVGVSCGYFKGAYDAAVMRVVDVLQSIPVIILLLVVLSVFADSESAAMITLGLLGLPGLIRVLRGNTMVLRDTLYVRAARSTGLTELQLVRRHVLPRLVGPVIVQSSLFASSVVLAETGLGYLGFGVQPPAPSWGNMVGEAAGVIDRQAWLLVPSGALIALLVLALGVLGDGLRDASAEAWSGLPAARPARRRRSAGPGREKAGPAETRRDGSERRSGETSAPSERRAPADGALLSVRNLTVAVPLGGELTTVVRDIDLDVLPGQTVGLVGESGCGKTVTAMAVLGLLRGGGRITAGQVLFEGRDLVGLSGRELRAVRGTGIGLIAQDPIGSLDPGFTIGSQLAEVVRLYERCSRGRAKARAVELLSLVRIPEPAAVAARYPHQVSGGMAQRVGIALALAGSPRLLIADEPTTALDVTVQAEILDLLLSLRDEKGMALILVTHDWGVLADVCDEAVVMYAGEVVERSPVDEVFRMPVHPYTTALLESNPASTVRGSRLDAIGGTVPPPGAWPDGCHFQDRCGLVQDVCRTSPVALRPLPDGRSSRCLRHDDAARLRKVSP</sequence>
<feature type="transmembrane region" description="Helical" evidence="11">
    <location>
        <begin position="33"/>
        <end position="55"/>
    </location>
</feature>
<feature type="transmembrane region" description="Helical" evidence="11">
    <location>
        <begin position="101"/>
        <end position="122"/>
    </location>
</feature>
<feature type="domain" description="ABC transmembrane type-1" evidence="14">
    <location>
        <begin position="94"/>
        <end position="283"/>
    </location>
</feature>
<accession>A0A9X1PRQ5</accession>
<feature type="compositionally biased region" description="Low complexity" evidence="12">
    <location>
        <begin position="1"/>
        <end position="18"/>
    </location>
</feature>
<evidence type="ECO:0000256" key="3">
    <source>
        <dbReference type="ARBA" id="ARBA00005417"/>
    </source>
</evidence>
<dbReference type="Pfam" id="PF00005">
    <property type="entry name" value="ABC_tran"/>
    <property type="match status" value="1"/>
</dbReference>
<comment type="similarity">
    <text evidence="3">Belongs to the ABC transporter superfamily.</text>
</comment>
<evidence type="ECO:0000256" key="10">
    <source>
        <dbReference type="ARBA" id="ARBA00023136"/>
    </source>
</evidence>
<keyword evidence="7" id="KW-0547">Nucleotide-binding</keyword>
<evidence type="ECO:0000256" key="6">
    <source>
        <dbReference type="ARBA" id="ARBA00022692"/>
    </source>
</evidence>
<dbReference type="InterPro" id="IPR017871">
    <property type="entry name" value="ABC_transporter-like_CS"/>
</dbReference>
<evidence type="ECO:0000313" key="16">
    <source>
        <dbReference type="Proteomes" id="UP001139384"/>
    </source>
</evidence>
<feature type="region of interest" description="Disordered" evidence="12">
    <location>
        <begin position="298"/>
        <end position="343"/>
    </location>
</feature>
<dbReference type="SMART" id="SM00382">
    <property type="entry name" value="AAA"/>
    <property type="match status" value="1"/>
</dbReference>
<dbReference type="InterPro" id="IPR000515">
    <property type="entry name" value="MetI-like"/>
</dbReference>
<dbReference type="SUPFAM" id="SSF161098">
    <property type="entry name" value="MetI-like"/>
    <property type="match status" value="1"/>
</dbReference>
<dbReference type="InterPro" id="IPR003439">
    <property type="entry name" value="ABC_transporter-like_ATP-bd"/>
</dbReference>
<dbReference type="Pfam" id="PF08352">
    <property type="entry name" value="oligo_HPY"/>
    <property type="match status" value="1"/>
</dbReference>
<reference evidence="15" key="1">
    <citation type="submission" date="2022-01" db="EMBL/GenBank/DDBJ databases">
        <title>Draft Genome Sequences of Seven Type Strains of the Genus Streptomyces.</title>
        <authorList>
            <person name="Aziz S."/>
            <person name="Coretto E."/>
            <person name="Chronakova A."/>
            <person name="Sproer C."/>
            <person name="Huber K."/>
            <person name="Nouioui I."/>
            <person name="Gross H."/>
        </authorList>
    </citation>
    <scope>NUCLEOTIDE SEQUENCE</scope>
    <source>
        <strain evidence="15">DSM 103493</strain>
    </source>
</reference>
<keyword evidence="4 11" id="KW-0813">Transport</keyword>
<dbReference type="NCBIfam" id="TIGR01727">
    <property type="entry name" value="oligo_HPY"/>
    <property type="match status" value="1"/>
</dbReference>
<evidence type="ECO:0000256" key="1">
    <source>
        <dbReference type="ARBA" id="ARBA00004141"/>
    </source>
</evidence>
<dbReference type="PROSITE" id="PS50928">
    <property type="entry name" value="ABC_TM1"/>
    <property type="match status" value="1"/>
</dbReference>
<evidence type="ECO:0000256" key="8">
    <source>
        <dbReference type="ARBA" id="ARBA00022840"/>
    </source>
</evidence>
<evidence type="ECO:0000313" key="15">
    <source>
        <dbReference type="EMBL" id="MCF1592292.1"/>
    </source>
</evidence>
<dbReference type="Proteomes" id="UP001139384">
    <property type="component" value="Unassembled WGS sequence"/>
</dbReference>
<evidence type="ECO:0000256" key="2">
    <source>
        <dbReference type="ARBA" id="ARBA00004202"/>
    </source>
</evidence>
<evidence type="ECO:0000256" key="4">
    <source>
        <dbReference type="ARBA" id="ARBA00022448"/>
    </source>
</evidence>
<evidence type="ECO:0000256" key="7">
    <source>
        <dbReference type="ARBA" id="ARBA00022741"/>
    </source>
</evidence>
<feature type="transmembrane region" description="Helical" evidence="11">
    <location>
        <begin position="262"/>
        <end position="282"/>
    </location>
</feature>
<dbReference type="GO" id="GO:0005886">
    <property type="term" value="C:plasma membrane"/>
    <property type="evidence" value="ECO:0007669"/>
    <property type="project" value="UniProtKB-SubCell"/>
</dbReference>
<dbReference type="GO" id="GO:0015833">
    <property type="term" value="P:peptide transport"/>
    <property type="evidence" value="ECO:0007669"/>
    <property type="project" value="InterPro"/>
</dbReference>
<evidence type="ECO:0000256" key="12">
    <source>
        <dbReference type="SAM" id="MobiDB-lite"/>
    </source>
</evidence>
<dbReference type="SUPFAM" id="SSF52540">
    <property type="entry name" value="P-loop containing nucleoside triphosphate hydrolases"/>
    <property type="match status" value="1"/>
</dbReference>
<feature type="region of interest" description="Disordered" evidence="12">
    <location>
        <begin position="1"/>
        <end position="21"/>
    </location>
</feature>
<dbReference type="RefSeq" id="WP_234760582.1">
    <property type="nucleotide sequence ID" value="NZ_JAKEIP010000004.1"/>
</dbReference>